<feature type="short sequence motif" description="Histidine triad motif" evidence="2 3">
    <location>
        <begin position="102"/>
        <end position="106"/>
    </location>
</feature>
<gene>
    <name evidence="5" type="ORF">EV686_10787</name>
</gene>
<dbReference type="GO" id="GO:0003824">
    <property type="term" value="F:catalytic activity"/>
    <property type="evidence" value="ECO:0007669"/>
    <property type="project" value="InterPro"/>
</dbReference>
<dbReference type="InterPro" id="IPR036265">
    <property type="entry name" value="HIT-like_sf"/>
</dbReference>
<dbReference type="RefSeq" id="WP_132477511.1">
    <property type="nucleotide sequence ID" value="NZ_JBEBWM010000008.1"/>
</dbReference>
<dbReference type="Gene3D" id="3.30.428.10">
    <property type="entry name" value="HIT-like"/>
    <property type="match status" value="1"/>
</dbReference>
<accession>A0A4V2VQU7</accession>
<proteinExistence type="predicted"/>
<organism evidence="5 6">
    <name type="scientific">Paracandidimonas soli</name>
    <dbReference type="NCBI Taxonomy" id="1917182"/>
    <lineage>
        <taxon>Bacteria</taxon>
        <taxon>Pseudomonadati</taxon>
        <taxon>Pseudomonadota</taxon>
        <taxon>Betaproteobacteria</taxon>
        <taxon>Burkholderiales</taxon>
        <taxon>Alcaligenaceae</taxon>
        <taxon>Paracandidimonas</taxon>
    </lineage>
</organism>
<keyword evidence="6" id="KW-1185">Reference proteome</keyword>
<evidence type="ECO:0000256" key="1">
    <source>
        <dbReference type="PIRSR" id="PIRSR601310-1"/>
    </source>
</evidence>
<sequence length="123" mass="13419">MSENNVFARIIRGELPANKVYEDDEFLAFHDIDPAAPVHLLLIPKRHVVSLQDVGPEDAAWLGRMMALIPKLALENGCRPGPEGGFRVVANSGDDGGQEVPHLHFHILGGERPWKPKSAALAV</sequence>
<dbReference type="InterPro" id="IPR011146">
    <property type="entry name" value="HIT-like"/>
</dbReference>
<evidence type="ECO:0000313" key="6">
    <source>
        <dbReference type="Proteomes" id="UP000294692"/>
    </source>
</evidence>
<dbReference type="PANTHER" id="PTHR23089">
    <property type="entry name" value="HISTIDINE TRIAD HIT PROTEIN"/>
    <property type="match status" value="1"/>
</dbReference>
<dbReference type="AlphaFoldDB" id="A0A4V2VQU7"/>
<evidence type="ECO:0000259" key="4">
    <source>
        <dbReference type="PROSITE" id="PS51084"/>
    </source>
</evidence>
<evidence type="ECO:0000313" key="5">
    <source>
        <dbReference type="EMBL" id="TCU96029.1"/>
    </source>
</evidence>
<dbReference type="InterPro" id="IPR019808">
    <property type="entry name" value="Histidine_triad_CS"/>
</dbReference>
<evidence type="ECO:0000256" key="3">
    <source>
        <dbReference type="PROSITE-ProRule" id="PRU00464"/>
    </source>
</evidence>
<dbReference type="PROSITE" id="PS00892">
    <property type="entry name" value="HIT_1"/>
    <property type="match status" value="1"/>
</dbReference>
<dbReference type="SUPFAM" id="SSF54197">
    <property type="entry name" value="HIT-like"/>
    <property type="match status" value="1"/>
</dbReference>
<comment type="caution">
    <text evidence="5">The sequence shown here is derived from an EMBL/GenBank/DDBJ whole genome shotgun (WGS) entry which is preliminary data.</text>
</comment>
<feature type="domain" description="HIT" evidence="4">
    <location>
        <begin position="6"/>
        <end position="121"/>
    </location>
</feature>
<evidence type="ECO:0000256" key="2">
    <source>
        <dbReference type="PIRSR" id="PIRSR601310-3"/>
    </source>
</evidence>
<dbReference type="Proteomes" id="UP000294692">
    <property type="component" value="Unassembled WGS sequence"/>
</dbReference>
<dbReference type="PRINTS" id="PR00332">
    <property type="entry name" value="HISTRIAD"/>
</dbReference>
<dbReference type="PROSITE" id="PS51084">
    <property type="entry name" value="HIT_2"/>
    <property type="match status" value="1"/>
</dbReference>
<dbReference type="OrthoDB" id="9784774at2"/>
<dbReference type="EMBL" id="SMBX01000007">
    <property type="protein sequence ID" value="TCU96029.1"/>
    <property type="molecule type" value="Genomic_DNA"/>
</dbReference>
<protein>
    <submittedName>
        <fullName evidence="5">Histidine triad (HIT) family protein</fullName>
    </submittedName>
</protein>
<dbReference type="InterPro" id="IPR001310">
    <property type="entry name" value="Histidine_triad_HIT"/>
</dbReference>
<name>A0A4V2VQU7_9BURK</name>
<dbReference type="Pfam" id="PF01230">
    <property type="entry name" value="HIT"/>
    <property type="match status" value="1"/>
</dbReference>
<dbReference type="CDD" id="cd01276">
    <property type="entry name" value="PKCI_related"/>
    <property type="match status" value="1"/>
</dbReference>
<reference evidence="5 6" key="1">
    <citation type="submission" date="2019-03" db="EMBL/GenBank/DDBJ databases">
        <title>Genomic Encyclopedia of Type Strains, Phase IV (KMG-IV): sequencing the most valuable type-strain genomes for metagenomic binning, comparative biology and taxonomic classification.</title>
        <authorList>
            <person name="Goeker M."/>
        </authorList>
    </citation>
    <scope>NUCLEOTIDE SEQUENCE [LARGE SCALE GENOMIC DNA]</scope>
    <source>
        <strain evidence="5 6">DSM 100048</strain>
    </source>
</reference>
<feature type="active site" description="Tele-AMP-histidine intermediate" evidence="1">
    <location>
        <position position="104"/>
    </location>
</feature>